<dbReference type="CDD" id="cd01367">
    <property type="entry name" value="KISc_KIF2_like"/>
    <property type="match status" value="2"/>
</dbReference>
<dbReference type="InterPro" id="IPR019821">
    <property type="entry name" value="Kinesin_motor_CS"/>
</dbReference>
<keyword evidence="13 19" id="KW-0694">RNA-binding</keyword>
<dbReference type="InterPro" id="IPR054473">
    <property type="entry name" value="KIF2A-like_N"/>
</dbReference>
<comment type="similarity">
    <text evidence="19">Belongs to the class I-like SAM-binding methyltransferase superfamily. rRNA adenine N(6)-methyltransferase family.</text>
</comment>
<dbReference type="PROSITE" id="PS00411">
    <property type="entry name" value="KINESIN_MOTOR_1"/>
    <property type="match status" value="2"/>
</dbReference>
<dbReference type="PANTHER" id="PTHR47971:SF24">
    <property type="entry name" value="KINESIN-LIKE PROTEIN"/>
    <property type="match status" value="1"/>
</dbReference>
<feature type="binding site" evidence="19">
    <location>
        <position position="106"/>
    </location>
    <ligand>
        <name>S-adenosyl-L-methionine</name>
        <dbReference type="ChEBI" id="CHEBI:59789"/>
    </ligand>
</feature>
<evidence type="ECO:0000256" key="19">
    <source>
        <dbReference type="PROSITE-ProRule" id="PRU01026"/>
    </source>
</evidence>
<feature type="region of interest" description="Disordered" evidence="20">
    <location>
        <begin position="406"/>
        <end position="458"/>
    </location>
</feature>
<keyword evidence="6" id="KW-0132">Cell division</keyword>
<keyword evidence="7 19" id="KW-0808">Transferase</keyword>
<evidence type="ECO:0000256" key="5">
    <source>
        <dbReference type="ARBA" id="ARBA00022603"/>
    </source>
</evidence>
<dbReference type="InterPro" id="IPR001752">
    <property type="entry name" value="Kinesin_motor_dom"/>
</dbReference>
<feature type="non-terminal residue" evidence="22">
    <location>
        <position position="1"/>
    </location>
</feature>
<reference evidence="22" key="1">
    <citation type="journal article" date="2021" name="Cell">
        <title>Tracing the genetic footprints of vertebrate landing in non-teleost ray-finned fishes.</title>
        <authorList>
            <person name="Bi X."/>
            <person name="Wang K."/>
            <person name="Yang L."/>
            <person name="Pan H."/>
            <person name="Jiang H."/>
            <person name="Wei Q."/>
            <person name="Fang M."/>
            <person name="Yu H."/>
            <person name="Zhu C."/>
            <person name="Cai Y."/>
            <person name="He Y."/>
            <person name="Gan X."/>
            <person name="Zeng H."/>
            <person name="Yu D."/>
            <person name="Zhu Y."/>
            <person name="Jiang H."/>
            <person name="Qiu Q."/>
            <person name="Yang H."/>
            <person name="Zhang Y.E."/>
            <person name="Wang W."/>
            <person name="Zhu M."/>
            <person name="He S."/>
            <person name="Zhang G."/>
        </authorList>
    </citation>
    <scope>NUCLEOTIDE SEQUENCE</scope>
    <source>
        <strain evidence="22">Bchr_001</strain>
    </source>
</reference>
<evidence type="ECO:0000256" key="7">
    <source>
        <dbReference type="ARBA" id="ARBA00022679"/>
    </source>
</evidence>
<dbReference type="Pfam" id="PF22923">
    <property type="entry name" value="KIF2A-like_1st"/>
    <property type="match status" value="1"/>
</dbReference>
<keyword evidence="23" id="KW-1185">Reference proteome</keyword>
<dbReference type="InterPro" id="IPR001737">
    <property type="entry name" value="KsgA/Erm"/>
</dbReference>
<dbReference type="InterPro" id="IPR011530">
    <property type="entry name" value="rRNA_adenine_dimethylase"/>
</dbReference>
<keyword evidence="12 18" id="KW-0067">ATP-binding</keyword>
<keyword evidence="3" id="KW-0963">Cytoplasm</keyword>
<evidence type="ECO:0000256" key="1">
    <source>
        <dbReference type="ARBA" id="ARBA00004186"/>
    </source>
</evidence>
<dbReference type="SMART" id="SM00129">
    <property type="entry name" value="KISc"/>
    <property type="match status" value="2"/>
</dbReference>
<dbReference type="PROSITE" id="PS01131">
    <property type="entry name" value="RRNA_A_DIMETH"/>
    <property type="match status" value="1"/>
</dbReference>
<dbReference type="Gene3D" id="1.10.8.480">
    <property type="match status" value="1"/>
</dbReference>
<evidence type="ECO:0000256" key="18">
    <source>
        <dbReference type="PROSITE-ProRule" id="PRU00283"/>
    </source>
</evidence>
<feature type="region of interest" description="Disordered" evidence="20">
    <location>
        <begin position="1025"/>
        <end position="1062"/>
    </location>
</feature>
<feature type="binding site" evidence="19">
    <location>
        <position position="32"/>
    </location>
    <ligand>
        <name>S-adenosyl-L-methionine</name>
        <dbReference type="ChEBI" id="CHEBI:59789"/>
    </ligand>
</feature>
<evidence type="ECO:0000256" key="11">
    <source>
        <dbReference type="ARBA" id="ARBA00022776"/>
    </source>
</evidence>
<evidence type="ECO:0000256" key="3">
    <source>
        <dbReference type="ARBA" id="ARBA00022490"/>
    </source>
</evidence>
<dbReference type="InterPro" id="IPR020598">
    <property type="entry name" value="rRNA_Ade_methylase_Trfase_N"/>
</dbReference>
<feature type="binding site" evidence="19">
    <location>
        <position position="78"/>
    </location>
    <ligand>
        <name>S-adenosyl-L-methionine</name>
        <dbReference type="ChEBI" id="CHEBI:59789"/>
    </ligand>
</feature>
<dbReference type="Pfam" id="PF15251">
    <property type="entry name" value="TAPR1-like"/>
    <property type="match status" value="1"/>
</dbReference>
<dbReference type="PROSITE" id="PS51689">
    <property type="entry name" value="SAM_RNA_A_N6_MT"/>
    <property type="match status" value="1"/>
</dbReference>
<feature type="region of interest" description="Disordered" evidence="20">
    <location>
        <begin position="857"/>
        <end position="883"/>
    </location>
</feature>
<evidence type="ECO:0000259" key="21">
    <source>
        <dbReference type="PROSITE" id="PS50067"/>
    </source>
</evidence>
<feature type="domain" description="Kinesin motor" evidence="21">
    <location>
        <begin position="523"/>
        <end position="853"/>
    </location>
</feature>
<dbReference type="CDD" id="cd02440">
    <property type="entry name" value="AdoMet_MTases"/>
    <property type="match status" value="1"/>
</dbReference>
<evidence type="ECO:0000256" key="4">
    <source>
        <dbReference type="ARBA" id="ARBA00022552"/>
    </source>
</evidence>
<accession>A0ABS2YWP4</accession>
<evidence type="ECO:0000313" key="23">
    <source>
        <dbReference type="Proteomes" id="UP001166052"/>
    </source>
</evidence>
<keyword evidence="11" id="KW-0498">Mitosis</keyword>
<dbReference type="InterPro" id="IPR036961">
    <property type="entry name" value="Kinesin_motor_dom_sf"/>
</dbReference>
<protein>
    <submittedName>
        <fullName evidence="22">KIF2A protein</fullName>
    </submittedName>
</protein>
<dbReference type="HAMAP" id="MF_00607">
    <property type="entry name" value="16SrRNA_methyltr_A"/>
    <property type="match status" value="1"/>
</dbReference>
<keyword evidence="17" id="KW-0131">Cell cycle</keyword>
<feature type="binding site" evidence="19">
    <location>
        <position position="30"/>
    </location>
    <ligand>
        <name>S-adenosyl-L-methionine</name>
        <dbReference type="ChEBI" id="CHEBI:59789"/>
    </ligand>
</feature>
<evidence type="ECO:0000256" key="10">
    <source>
        <dbReference type="ARBA" id="ARBA00022741"/>
    </source>
</evidence>
<gene>
    <name evidence="22" type="primary">Kif2a</name>
    <name evidence="22" type="ORF">GTO92_0007611</name>
</gene>
<feature type="binding site" evidence="19">
    <location>
        <position position="57"/>
    </location>
    <ligand>
        <name>S-adenosyl-L-methionine</name>
        <dbReference type="ChEBI" id="CHEBI:59789"/>
    </ligand>
</feature>
<evidence type="ECO:0000313" key="22">
    <source>
        <dbReference type="EMBL" id="MBN3291200.1"/>
    </source>
</evidence>
<evidence type="ECO:0000256" key="17">
    <source>
        <dbReference type="ARBA" id="ARBA00023306"/>
    </source>
</evidence>
<dbReference type="NCBIfam" id="TIGR00755">
    <property type="entry name" value="ksgA"/>
    <property type="match status" value="1"/>
</dbReference>
<keyword evidence="4" id="KW-0698">rRNA processing</keyword>
<comment type="subcellular location">
    <subcellularLocation>
        <location evidence="2">Cytoplasm</location>
        <location evidence="2">Cytoskeleton</location>
        <location evidence="2">Microtubule organizing center</location>
        <location evidence="2">Centrosome</location>
    </subcellularLocation>
    <subcellularLocation>
        <location evidence="1">Cytoplasm</location>
        <location evidence="1">Cytoskeleton</location>
        <location evidence="1">Spindle</location>
    </subcellularLocation>
</comment>
<dbReference type="Pfam" id="PF00225">
    <property type="entry name" value="Kinesin"/>
    <property type="match status" value="2"/>
</dbReference>
<keyword evidence="5 19" id="KW-0489">Methyltransferase</keyword>
<dbReference type="PANTHER" id="PTHR47971">
    <property type="entry name" value="KINESIN-RELATED PROTEIN 6"/>
    <property type="match status" value="1"/>
</dbReference>
<feature type="compositionally biased region" description="Polar residues" evidence="20">
    <location>
        <begin position="1046"/>
        <end position="1058"/>
    </location>
</feature>
<dbReference type="PRINTS" id="PR00380">
    <property type="entry name" value="KINESINHEAVY"/>
</dbReference>
<evidence type="ECO:0000256" key="6">
    <source>
        <dbReference type="ARBA" id="ARBA00022618"/>
    </source>
</evidence>
<evidence type="ECO:0000256" key="9">
    <source>
        <dbReference type="ARBA" id="ARBA00022701"/>
    </source>
</evidence>
<feature type="binding site" evidence="18">
    <location>
        <begin position="613"/>
        <end position="620"/>
    </location>
    <ligand>
        <name>ATP</name>
        <dbReference type="ChEBI" id="CHEBI:30616"/>
    </ligand>
</feature>
<dbReference type="SUPFAM" id="SSF53335">
    <property type="entry name" value="S-adenosyl-L-methionine-dependent methyltransferases"/>
    <property type="match status" value="1"/>
</dbReference>
<dbReference type="PROSITE" id="PS50067">
    <property type="entry name" value="KINESIN_MOTOR_2"/>
    <property type="match status" value="2"/>
</dbReference>
<dbReference type="Gene3D" id="3.40.50.150">
    <property type="entry name" value="Vaccinia Virus protein VP39"/>
    <property type="match status" value="1"/>
</dbReference>
<comment type="caution">
    <text evidence="22">The sequence shown here is derived from an EMBL/GenBank/DDBJ whole genome shotgun (WGS) entry which is preliminary data.</text>
</comment>
<feature type="binding site" evidence="18">
    <location>
        <begin position="1191"/>
        <end position="1198"/>
    </location>
    <ligand>
        <name>ATP</name>
        <dbReference type="ChEBI" id="CHEBI:30616"/>
    </ligand>
</feature>
<evidence type="ECO:0000256" key="20">
    <source>
        <dbReference type="SAM" id="MobiDB-lite"/>
    </source>
</evidence>
<evidence type="ECO:0000256" key="8">
    <source>
        <dbReference type="ARBA" id="ARBA00022691"/>
    </source>
</evidence>
<feature type="compositionally biased region" description="Polar residues" evidence="20">
    <location>
        <begin position="1608"/>
        <end position="1618"/>
    </location>
</feature>
<evidence type="ECO:0000256" key="15">
    <source>
        <dbReference type="ARBA" id="ARBA00023175"/>
    </source>
</evidence>
<organism evidence="22 23">
    <name type="scientific">Polypterus senegalus</name>
    <name type="common">Senegal bichir</name>
    <dbReference type="NCBI Taxonomy" id="55291"/>
    <lineage>
        <taxon>Eukaryota</taxon>
        <taxon>Metazoa</taxon>
        <taxon>Chordata</taxon>
        <taxon>Craniata</taxon>
        <taxon>Vertebrata</taxon>
        <taxon>Euteleostomi</taxon>
        <taxon>Actinopterygii</taxon>
        <taxon>Polypteriformes</taxon>
        <taxon>Polypteridae</taxon>
        <taxon>Polypterus</taxon>
    </lineage>
</organism>
<evidence type="ECO:0000256" key="2">
    <source>
        <dbReference type="ARBA" id="ARBA00004300"/>
    </source>
</evidence>
<evidence type="ECO:0000256" key="14">
    <source>
        <dbReference type="ARBA" id="ARBA00023054"/>
    </source>
</evidence>
<keyword evidence="15 18" id="KW-0505">Motor protein</keyword>
<proteinExistence type="inferred from homology"/>
<keyword evidence="9" id="KW-0493">Microtubule</keyword>
<dbReference type="SMART" id="SM00650">
    <property type="entry name" value="rADc"/>
    <property type="match status" value="1"/>
</dbReference>
<feature type="compositionally biased region" description="Polar residues" evidence="20">
    <location>
        <begin position="861"/>
        <end position="873"/>
    </location>
</feature>
<name>A0ABS2YWP4_POLSE</name>
<keyword evidence="14" id="KW-0175">Coiled coil</keyword>
<dbReference type="InterPro" id="IPR020596">
    <property type="entry name" value="rRNA_Ade_Mease_Trfase_CS"/>
</dbReference>
<sequence>MPKVKTEKKNRRHQEIKSQGIMFNTGIGQHILKNPLVVNGIIDKAALRPTDVVLEVGPGTGNMTVKLLQKAKKVIACEIDPRLVAELQKRVQGTPFRSKLEILVGDVLKTDLPFFDVCVANLPYQISSPFVFKLLLHRPFFRCAVLMFQQEFALRLVAKPGDKLYCRLSINTQLLARVDHLMKVGKNNFCPPPKVESSVVRIEPRNPPPPINFQEWDGLVRIAFVRKNKTLSAAFKSSAVEQLLEKNYRVHCSVHNIVIPNDFKIAEMINSVLQESGFSEKRARSMDVDDFMKILLGVQNQQVAPDPPFQKRRNSLHVGRRSTESQLFFLWIGGLDDFWLSQTSNNKPSTDKIATPMKNKDGRIHQAMVTSLNEDNESVTVEWIENGDTKGKEIDLESIFALNPDIAPDEDIAPSPETPPPPTPSSAKVNKFSKNRRTVNPTKNETPSRDNRARRKSNCVKEVEKLQEKRERRRLQQQEIREKRAQEVDATNPNYEIMFMIREFRASLDYRPLTTADLIEEHRICVCVRKRPLNKKETTVKDLDVITIPSKDVVMVHEPKQKVDLTRYLENQTFRFDYAFDDSATNEMVYRFTARPLVETIFEKGMATCFAYGQTGSGKTHTMGGDFSGKNQDCSKGIYALAARDVFLMQKKPNYKKLDLQVYATFFEIYSGKVFDLLNRKTKLRVLEDGKQQVQVVGLQEREVKCTEDVLKLIEIGNSCRTSGQTSANAHSSRSHAVFQIILRRKGKMHGKFSLIDLAGNERGADTSSADRQTRLEGAEINKSLLALKECIRALGRNKPHTPFRASKLTQVLRDSFIGENSRTCMIATISPGMASCENTLNTLRYANRVKEFGISPSDIPFSQGSSSRSELSPTYEYDDFSSSPSRVKELTVDPIEGRPNIHAANQLDALESQWGVGSSPQRDDLKLLCEQNEEEVSPQLFTFHEAVSQMVEMEEQVVEDHRAVFQESIRWLEDEKALLEMTEEVDYDVDSYATQLEQILDQKIDILTELRDKVKSFRAALQEEEQAIRTSRPRPSQPPEHTVLPTMQQKQHQQQSADMDGGMEVDATNPNYEIMYMIREFRASLDYRPLTEADLVKEHRICVCVRKRPLNKKEATVKDFDVITIPNKDIVMVHEPKQKVDLTRYLENQTFRFDYAFDDSTTNEMVYSFTARPLVETIFEKGMATCFAYGQTGSGKTHTMGGDFSGKSQDCSKGIYALAAQDVFLMQKKPYYKKLDLQVYATFFEIYSGKVYDLLNQKTKLRVLEDGKQQVQVVGLQECEVKCMEDVLKLIEMGNSCRTSGQTSANAHSSRSHAVFQIILRRNGKIHGKFSLIDLAGNERGVDTLSADRQTRLEGAEINKSLLALKECIRALGRNKPHTPFRASKLTQVLRDSFIGENSRTCMIATISPGMASCENTLNTLRYANRFVNILFSSLCCHKYCRASFKPKVKELTVEPTEGKPNANTVSQFDVLDAPWDVRSSAHGDDLKLFSEQTEPVKWIEGEKTMLEMAEEVDYDLDSYDVPHEEILDQNFDITTELRESMDLRQRSYDLGVQIGYQRRNKDVLAWVKKCKRTIRREDLISFLYGNVPPLRSSKAPSRLAVMSPNRPRSTETSSSVEFDLQSCHDGEGVHPTKFLDQPFPTNKKGKAS</sequence>
<keyword evidence="16" id="KW-0206">Cytoskeleton</keyword>
<keyword evidence="10 18" id="KW-0547">Nucleotide-binding</keyword>
<feature type="region of interest" description="Disordered" evidence="20">
    <location>
        <begin position="1596"/>
        <end position="1650"/>
    </location>
</feature>
<dbReference type="Proteomes" id="UP001166052">
    <property type="component" value="Unassembled WGS sequence"/>
</dbReference>
<dbReference type="SUPFAM" id="SSF52540">
    <property type="entry name" value="P-loop containing nucleoside triphosphate hydrolases"/>
    <property type="match status" value="2"/>
</dbReference>
<evidence type="ECO:0000256" key="13">
    <source>
        <dbReference type="ARBA" id="ARBA00022884"/>
    </source>
</evidence>
<dbReference type="InterPro" id="IPR027640">
    <property type="entry name" value="Kinesin-like_fam"/>
</dbReference>
<evidence type="ECO:0000256" key="16">
    <source>
        <dbReference type="ARBA" id="ARBA00023212"/>
    </source>
</evidence>
<dbReference type="Gene3D" id="3.40.850.10">
    <property type="entry name" value="Kinesin motor domain"/>
    <property type="match status" value="2"/>
</dbReference>
<dbReference type="InterPro" id="IPR029196">
    <property type="entry name" value="HAPSTR1-like"/>
</dbReference>
<keyword evidence="8 19" id="KW-0949">S-adenosyl-L-methionine</keyword>
<dbReference type="Pfam" id="PF00398">
    <property type="entry name" value="RrnaAD"/>
    <property type="match status" value="1"/>
</dbReference>
<feature type="binding site" evidence="19">
    <location>
        <position position="121"/>
    </location>
    <ligand>
        <name>S-adenosyl-L-methionine</name>
        <dbReference type="ChEBI" id="CHEBI:59789"/>
    </ligand>
</feature>
<dbReference type="InterPro" id="IPR029063">
    <property type="entry name" value="SAM-dependent_MTases_sf"/>
</dbReference>
<dbReference type="EMBL" id="JAAWVN010011722">
    <property type="protein sequence ID" value="MBN3291200.1"/>
    <property type="molecule type" value="Genomic_DNA"/>
</dbReference>
<comment type="similarity">
    <text evidence="18">Belongs to the TRAFAC class myosin-kinesin ATPase superfamily. Kinesin family.</text>
</comment>
<dbReference type="InterPro" id="IPR027417">
    <property type="entry name" value="P-loop_NTPase"/>
</dbReference>
<feature type="non-terminal residue" evidence="22">
    <location>
        <position position="1650"/>
    </location>
</feature>
<feature type="domain" description="Kinesin motor" evidence="21">
    <location>
        <begin position="1101"/>
        <end position="1431"/>
    </location>
</feature>
<evidence type="ECO:0000256" key="12">
    <source>
        <dbReference type="ARBA" id="ARBA00022840"/>
    </source>
</evidence>